<keyword evidence="6" id="KW-1185">Reference proteome</keyword>
<dbReference type="PANTHER" id="PTHR31319:SF77">
    <property type="entry name" value="ZINC FINGER PROTEIN CONSTANS-LIKE 4"/>
    <property type="match status" value="1"/>
</dbReference>
<comment type="caution">
    <text evidence="5">The sequence shown here is derived from an EMBL/GenBank/DDBJ whole genome shotgun (WGS) entry which is preliminary data.</text>
</comment>
<dbReference type="PROSITE" id="PS51017">
    <property type="entry name" value="CCT"/>
    <property type="match status" value="1"/>
</dbReference>
<dbReference type="AlphaFoldDB" id="A0ABD3PI52"/>
<feature type="region of interest" description="Disordered" evidence="3">
    <location>
        <begin position="49"/>
        <end position="76"/>
    </location>
</feature>
<feature type="region of interest" description="Disordered" evidence="3">
    <location>
        <begin position="113"/>
        <end position="158"/>
    </location>
</feature>
<feature type="compositionally biased region" description="Low complexity" evidence="3">
    <location>
        <begin position="115"/>
        <end position="128"/>
    </location>
</feature>
<gene>
    <name evidence="5" type="ORF">HJC23_001818</name>
</gene>
<evidence type="ECO:0000313" key="6">
    <source>
        <dbReference type="Proteomes" id="UP001516023"/>
    </source>
</evidence>
<feature type="compositionally biased region" description="Low complexity" evidence="3">
    <location>
        <begin position="258"/>
        <end position="277"/>
    </location>
</feature>
<feature type="compositionally biased region" description="Polar residues" evidence="3">
    <location>
        <begin position="293"/>
        <end position="309"/>
    </location>
</feature>
<reference evidence="5 6" key="1">
    <citation type="journal article" date="2020" name="G3 (Bethesda)">
        <title>Improved Reference Genome for Cyclotella cryptica CCMP332, a Model for Cell Wall Morphogenesis, Salinity Adaptation, and Lipid Production in Diatoms (Bacillariophyta).</title>
        <authorList>
            <person name="Roberts W.R."/>
            <person name="Downey K.M."/>
            <person name="Ruck E.C."/>
            <person name="Traller J.C."/>
            <person name="Alverson A.J."/>
        </authorList>
    </citation>
    <scope>NUCLEOTIDE SEQUENCE [LARGE SCALE GENOMIC DNA]</scope>
    <source>
        <strain evidence="5 6">CCMP332</strain>
    </source>
</reference>
<feature type="compositionally biased region" description="Basic and acidic residues" evidence="3">
    <location>
        <begin position="649"/>
        <end position="663"/>
    </location>
</feature>
<dbReference type="GO" id="GO:0005634">
    <property type="term" value="C:nucleus"/>
    <property type="evidence" value="ECO:0007669"/>
    <property type="project" value="UniProtKB-SubCell"/>
</dbReference>
<feature type="compositionally biased region" description="Basic and acidic residues" evidence="3">
    <location>
        <begin position="145"/>
        <end position="154"/>
    </location>
</feature>
<evidence type="ECO:0000313" key="5">
    <source>
        <dbReference type="EMBL" id="KAL3787421.1"/>
    </source>
</evidence>
<evidence type="ECO:0000256" key="2">
    <source>
        <dbReference type="ARBA" id="ARBA00023242"/>
    </source>
</evidence>
<dbReference type="PANTHER" id="PTHR31319">
    <property type="entry name" value="ZINC FINGER PROTEIN CONSTANS-LIKE 4"/>
    <property type="match status" value="1"/>
</dbReference>
<evidence type="ECO:0000256" key="1">
    <source>
        <dbReference type="ARBA" id="ARBA00004123"/>
    </source>
</evidence>
<feature type="compositionally biased region" description="Polar residues" evidence="3">
    <location>
        <begin position="65"/>
        <end position="76"/>
    </location>
</feature>
<name>A0ABD3PI52_9STRA</name>
<feature type="non-terminal residue" evidence="5">
    <location>
        <position position="1"/>
    </location>
</feature>
<feature type="compositionally biased region" description="Polar residues" evidence="3">
    <location>
        <begin position="129"/>
        <end position="144"/>
    </location>
</feature>
<feature type="region of interest" description="Disordered" evidence="3">
    <location>
        <begin position="194"/>
        <end position="227"/>
    </location>
</feature>
<dbReference type="InterPro" id="IPR010402">
    <property type="entry name" value="CCT_domain"/>
</dbReference>
<dbReference type="EMBL" id="JABMIG020000175">
    <property type="protein sequence ID" value="KAL3787421.1"/>
    <property type="molecule type" value="Genomic_DNA"/>
</dbReference>
<feature type="domain" description="CCT" evidence="4">
    <location>
        <begin position="731"/>
        <end position="773"/>
    </location>
</feature>
<protein>
    <recommendedName>
        <fullName evidence="4">CCT domain-containing protein</fullName>
    </recommendedName>
</protein>
<evidence type="ECO:0000259" key="4">
    <source>
        <dbReference type="PROSITE" id="PS51017"/>
    </source>
</evidence>
<proteinExistence type="predicted"/>
<accession>A0ABD3PI52</accession>
<dbReference type="Pfam" id="PF06203">
    <property type="entry name" value="CCT"/>
    <property type="match status" value="1"/>
</dbReference>
<feature type="region of interest" description="Disordered" evidence="3">
    <location>
        <begin position="617"/>
        <end position="703"/>
    </location>
</feature>
<dbReference type="Proteomes" id="UP001516023">
    <property type="component" value="Unassembled WGS sequence"/>
</dbReference>
<organism evidence="5 6">
    <name type="scientific">Cyclotella cryptica</name>
    <dbReference type="NCBI Taxonomy" id="29204"/>
    <lineage>
        <taxon>Eukaryota</taxon>
        <taxon>Sar</taxon>
        <taxon>Stramenopiles</taxon>
        <taxon>Ochrophyta</taxon>
        <taxon>Bacillariophyta</taxon>
        <taxon>Coscinodiscophyceae</taxon>
        <taxon>Thalassiosirophycidae</taxon>
        <taxon>Stephanodiscales</taxon>
        <taxon>Stephanodiscaceae</taxon>
        <taxon>Cyclotella</taxon>
    </lineage>
</organism>
<sequence>TRSNIPSSQGLSTLQKFGIHYTLYPSETIFKNHRRTISASLSNAIEEHPWRQSSIHSTTRHKMQTRTGPGSTSQNLDGVAFPQQGCGNLGKALTSYDVANGKNLEQELVMDVEQEGQSNQWQQQQQEQHPSQLTIQIPSQPSTNDPHDGERDRSSTLGSEFDLHWSKDRGMSISCLLTPLGELHDDHDLLLSTNVNTEAGGGTAPPSRGLDGNQSEEGTSATVSTSSVSVNSAALPMPQCSSTGVALHHPLPSLAENSSKQKGASSSSPESTSVFFSEENHQWGQHHHQQQQRTSGHATLFSHTPPTHCATSYEQRHFQKRMRAGSISGRLRSASDLEDIGIINNDQKAILKDLLISGNDQVQAAIDKYEAGDSSALEEMISSGAFSRSVDVDLLGDLDLDLDFLNVHEDDELVFGTMEEDDMDGHDHVVGVQHRGVARKQVGKMLAPMDMKSVDPGAQPYHYSGDDGIGDLEFNGDMSVRSHDTKQEMGPQHTNASCSEDALEVHRMRTNSLALPGLMLEGAHQDDIDQITFGQWMDSDLPMLMNGIPSYRQGAASNVVNANGSQYLLQNQNAMLNADGSSNSFKLQCDLLMQREGDRPYEASPPAVASVVLEKRNKIKKKAEPPKKPPASPNLKKEKKPKKTASDVSEGKKSKKKSTDPKEVYSTNSIPFVKRDKGGDDDVEDNKEVPSGLGRPRSMSDPNLSVRLDELGLLHVNGPKGWVGAYSPDSREIRINRFLEKRNHRVWVKKVKYDVRKNFADSRLRVKGRFVKKEDEMLMRELMSLT</sequence>
<dbReference type="InterPro" id="IPR045281">
    <property type="entry name" value="CONSTANS-like"/>
</dbReference>
<keyword evidence="2" id="KW-0539">Nucleus</keyword>
<comment type="subcellular location">
    <subcellularLocation>
        <location evidence="1">Nucleus</location>
    </subcellularLocation>
</comment>
<evidence type="ECO:0000256" key="3">
    <source>
        <dbReference type="SAM" id="MobiDB-lite"/>
    </source>
</evidence>
<feature type="region of interest" description="Disordered" evidence="3">
    <location>
        <begin position="254"/>
        <end position="309"/>
    </location>
</feature>